<dbReference type="OrthoDB" id="2645648at2"/>
<protein>
    <recommendedName>
        <fullName evidence="3">Polyprenyl synthetase</fullName>
    </recommendedName>
</protein>
<name>A0A2V5KLJ0_9BACL</name>
<evidence type="ECO:0008006" key="3">
    <source>
        <dbReference type="Google" id="ProtNLM"/>
    </source>
</evidence>
<dbReference type="AlphaFoldDB" id="A0A2V5KLJ0"/>
<sequence>MNWFTDYETELAIVFAEAEARIGTFPSPLAGDGLAYLQSFHPLREGSTKNYICYLLPYWLKDAAGIDEAACRRIALANVFVMLHYFVLDDLMDTVPGRWKETLALGQLFRLQAEGRYRAMFDSTSPFWSCYETYATEWADAVANEGKRDDFFERPARIAHKASPVKLASAAALLLGGRGDRIEGVSALVDCVLVTLQMADDRADWREDLREGGGCGNVLLALVRRERGLSHDAALTEEDVKQTLYAKGGLTRYAAIAEENHARLLESELRIAPLAAFHESIVRTVREAAESIERQKKALQAGGFSYWLSKNAFSS</sequence>
<evidence type="ECO:0000313" key="2">
    <source>
        <dbReference type="Proteomes" id="UP000247476"/>
    </source>
</evidence>
<dbReference type="Proteomes" id="UP000247476">
    <property type="component" value="Unassembled WGS sequence"/>
</dbReference>
<comment type="caution">
    <text evidence="1">The sequence shown here is derived from an EMBL/GenBank/DDBJ whole genome shotgun (WGS) entry which is preliminary data.</text>
</comment>
<dbReference type="RefSeq" id="WP_110839700.1">
    <property type="nucleotide sequence ID" value="NZ_QJVJ01000003.1"/>
</dbReference>
<evidence type="ECO:0000313" key="1">
    <source>
        <dbReference type="EMBL" id="PYI55900.1"/>
    </source>
</evidence>
<proteinExistence type="predicted"/>
<organism evidence="1 2">
    <name type="scientific">Paenibacillus flagellatus</name>
    <dbReference type="NCBI Taxonomy" id="2211139"/>
    <lineage>
        <taxon>Bacteria</taxon>
        <taxon>Bacillati</taxon>
        <taxon>Bacillota</taxon>
        <taxon>Bacilli</taxon>
        <taxon>Bacillales</taxon>
        <taxon>Paenibacillaceae</taxon>
        <taxon>Paenibacillus</taxon>
    </lineage>
</organism>
<accession>A0A2V5KLJ0</accession>
<reference evidence="1 2" key="1">
    <citation type="submission" date="2018-05" db="EMBL/GenBank/DDBJ databases">
        <title>Paenibacillus flagellatus sp. nov., isolated from selenium mineral soil.</title>
        <authorList>
            <person name="Dai X."/>
        </authorList>
    </citation>
    <scope>NUCLEOTIDE SEQUENCE [LARGE SCALE GENOMIC DNA]</scope>
    <source>
        <strain evidence="1 2">DXL2</strain>
    </source>
</reference>
<dbReference type="EMBL" id="QJVJ01000003">
    <property type="protein sequence ID" value="PYI55900.1"/>
    <property type="molecule type" value="Genomic_DNA"/>
</dbReference>
<keyword evidence="2" id="KW-1185">Reference proteome</keyword>
<gene>
    <name evidence="1" type="ORF">DLM86_09315</name>
</gene>